<proteinExistence type="predicted"/>
<sequence length="364" mass="40776">MHKTERNFFLTPTIQQAHLYRPARRHVILCSCAPLFTRFYATMNRQRRRTRVRSERSTSPSEASPERSPPKKRRRIISSDSSEPGPGNENTNVAVNVQTDDENNDDIFSLLGEDPTQNKEYSEDIHAHLAVRWNHILATGVKKEQRLDLLKKYLPPANCNFLEAPKLNEEIKAAVQESSLKRDEKLVTKQSQLGSGITCIGRALDAAFKIPDKQLRDQIIKHLGDGGQILCDLHYLETVTRRFLVAQGLNKSTKEAVKNLTRDKLLFGEGLTETLKAVKACSRSAGDIKNKPARVAQRGPSEHVAGPSTSRSTTLNWRGPSRRPAAYAPTTAGGYRERRPAAAPPPRRVQPARSARAPPPARRY</sequence>
<reference evidence="1 2" key="1">
    <citation type="journal article" date="2022" name="Genome Biol. Evol.">
        <title>The Spruce Budworm Genome: Reconstructing the Evolutionary History of Antifreeze Proteins.</title>
        <authorList>
            <person name="Beliveau C."/>
            <person name="Gagne P."/>
            <person name="Picq S."/>
            <person name="Vernygora O."/>
            <person name="Keeling C.I."/>
            <person name="Pinkney K."/>
            <person name="Doucet D."/>
            <person name="Wen F."/>
            <person name="Johnston J.S."/>
            <person name="Maaroufi H."/>
            <person name="Boyle B."/>
            <person name="Laroche J."/>
            <person name="Dewar K."/>
            <person name="Juretic N."/>
            <person name="Blackburn G."/>
            <person name="Nisole A."/>
            <person name="Brunet B."/>
            <person name="Brandao M."/>
            <person name="Lumley L."/>
            <person name="Duan J."/>
            <person name="Quan G."/>
            <person name="Lucarotti C.J."/>
            <person name="Roe A.D."/>
            <person name="Sperling F.A.H."/>
            <person name="Levesque R.C."/>
            <person name="Cusson M."/>
        </authorList>
    </citation>
    <scope>NUCLEOTIDE SEQUENCE [LARGE SCALE GENOMIC DNA]</scope>
    <source>
        <strain evidence="1">Glfc:IPQL:Cfum</strain>
    </source>
</reference>
<evidence type="ECO:0000313" key="2">
    <source>
        <dbReference type="Proteomes" id="UP001064048"/>
    </source>
</evidence>
<dbReference type="Proteomes" id="UP001064048">
    <property type="component" value="Chromosome 18"/>
</dbReference>
<keyword evidence="2" id="KW-1185">Reference proteome</keyword>
<organism evidence="1 2">
    <name type="scientific">Choristoneura fumiferana</name>
    <name type="common">Spruce budworm moth</name>
    <name type="synonym">Archips fumiferana</name>
    <dbReference type="NCBI Taxonomy" id="7141"/>
    <lineage>
        <taxon>Eukaryota</taxon>
        <taxon>Metazoa</taxon>
        <taxon>Ecdysozoa</taxon>
        <taxon>Arthropoda</taxon>
        <taxon>Hexapoda</taxon>
        <taxon>Insecta</taxon>
        <taxon>Pterygota</taxon>
        <taxon>Neoptera</taxon>
        <taxon>Endopterygota</taxon>
        <taxon>Lepidoptera</taxon>
        <taxon>Glossata</taxon>
        <taxon>Ditrysia</taxon>
        <taxon>Tortricoidea</taxon>
        <taxon>Tortricidae</taxon>
        <taxon>Tortricinae</taxon>
        <taxon>Choristoneura</taxon>
    </lineage>
</organism>
<protein>
    <submittedName>
        <fullName evidence="1">Uncharacterized protein</fullName>
    </submittedName>
</protein>
<comment type="caution">
    <text evidence="1">The sequence shown here is derived from an EMBL/GenBank/DDBJ whole genome shotgun (WGS) entry which is preliminary data.</text>
</comment>
<name>A0ACC0KRV7_CHOFU</name>
<accession>A0ACC0KRV7</accession>
<dbReference type="EMBL" id="CM046118">
    <property type="protein sequence ID" value="KAI8439017.1"/>
    <property type="molecule type" value="Genomic_DNA"/>
</dbReference>
<evidence type="ECO:0000313" key="1">
    <source>
        <dbReference type="EMBL" id="KAI8439017.1"/>
    </source>
</evidence>
<gene>
    <name evidence="1" type="ORF">MSG28_011316</name>
</gene>